<dbReference type="EMBL" id="CP063414">
    <property type="protein sequence ID" value="UOE77189.1"/>
    <property type="molecule type" value="Genomic_DNA"/>
</dbReference>
<organism evidence="1 2">
    <name type="scientific">Parageobacillus thermoglucosidasius</name>
    <name type="common">Geobacillus thermoglucosidasius</name>
    <dbReference type="NCBI Taxonomy" id="1426"/>
    <lineage>
        <taxon>Bacteria</taxon>
        <taxon>Bacillati</taxon>
        <taxon>Bacillota</taxon>
        <taxon>Bacilli</taxon>
        <taxon>Bacillales</taxon>
        <taxon>Anoxybacillaceae</taxon>
        <taxon>Parageobacillus</taxon>
    </lineage>
</organism>
<gene>
    <name evidence="1" type="ORF">IMI45_04895</name>
</gene>
<dbReference type="Proteomes" id="UP001058458">
    <property type="component" value="Chromosome"/>
</dbReference>
<proteinExistence type="predicted"/>
<name>A0AB38R0R4_PARTM</name>
<dbReference type="RefSeq" id="WP_256834443.1">
    <property type="nucleotide sequence ID" value="NZ_CP063414.1"/>
</dbReference>
<evidence type="ECO:0000313" key="2">
    <source>
        <dbReference type="Proteomes" id="UP001058458"/>
    </source>
</evidence>
<accession>A0AB38R0R4</accession>
<evidence type="ECO:0000313" key="1">
    <source>
        <dbReference type="EMBL" id="UOE77189.1"/>
    </source>
</evidence>
<sequence length="101" mass="10945">MIVKAIRTIMEIVLSVGKSGPGRASLCSLFATNLVEKNAKTTSKMARLVVFPLVGLLYPSGDSRWMEINAIKSGGMSCPDAITFFHSCRSAGNRIERLVVK</sequence>
<dbReference type="AlphaFoldDB" id="A0AB38R0R4"/>
<reference evidence="1" key="1">
    <citation type="submission" date="2020-10" db="EMBL/GenBank/DDBJ databases">
        <authorList>
            <person name="Delgado J.A."/>
            <person name="Gonzalez J.M."/>
        </authorList>
    </citation>
    <scope>NUCLEOTIDE SEQUENCE</scope>
    <source>
        <strain evidence="1">23.6</strain>
    </source>
</reference>
<protein>
    <submittedName>
        <fullName evidence="1">Uncharacterized protein</fullName>
    </submittedName>
</protein>